<comment type="catalytic activity">
    <reaction evidence="1">
        <text>ATP + protein L-histidine = ADP + protein N-phospho-L-histidine.</text>
        <dbReference type="EC" id="2.7.13.3"/>
    </reaction>
</comment>
<evidence type="ECO:0000259" key="11">
    <source>
        <dbReference type="SMART" id="SM00387"/>
    </source>
</evidence>
<feature type="transmembrane region" description="Helical" evidence="9">
    <location>
        <begin position="208"/>
        <end position="229"/>
    </location>
</feature>
<comment type="caution">
    <text evidence="12">The sequence shown here is derived from an EMBL/GenBank/DDBJ whole genome shotgun (WGS) entry which is preliminary data.</text>
</comment>
<feature type="transmembrane region" description="Helical" evidence="9">
    <location>
        <begin position="12"/>
        <end position="28"/>
    </location>
</feature>
<dbReference type="GO" id="GO:0016020">
    <property type="term" value="C:membrane"/>
    <property type="evidence" value="ECO:0007669"/>
    <property type="project" value="InterPro"/>
</dbReference>
<dbReference type="SUPFAM" id="SSF55874">
    <property type="entry name" value="ATPase domain of HSP90 chaperone/DNA topoisomerase II/histidine kinase"/>
    <property type="match status" value="1"/>
</dbReference>
<dbReference type="Proteomes" id="UP000241639">
    <property type="component" value="Unassembled WGS sequence"/>
</dbReference>
<feature type="transmembrane region" description="Helical" evidence="9">
    <location>
        <begin position="35"/>
        <end position="55"/>
    </location>
</feature>
<evidence type="ECO:0000256" key="9">
    <source>
        <dbReference type="SAM" id="Phobius"/>
    </source>
</evidence>
<keyword evidence="9" id="KW-0812">Transmembrane</keyword>
<feature type="transmembrane region" description="Helical" evidence="9">
    <location>
        <begin position="176"/>
        <end position="196"/>
    </location>
</feature>
<dbReference type="Gene3D" id="3.30.450.40">
    <property type="match status" value="1"/>
</dbReference>
<dbReference type="EC" id="2.7.13.3" evidence="2"/>
<dbReference type="GO" id="GO:0005524">
    <property type="term" value="F:ATP binding"/>
    <property type="evidence" value="ECO:0007669"/>
    <property type="project" value="UniProtKB-KW"/>
</dbReference>
<protein>
    <recommendedName>
        <fullName evidence="2">histidine kinase</fullName>
        <ecNumber evidence="2">2.7.13.3</ecNumber>
    </recommendedName>
</protein>
<dbReference type="GO" id="GO:0000155">
    <property type="term" value="F:phosphorelay sensor kinase activity"/>
    <property type="evidence" value="ECO:0007669"/>
    <property type="project" value="InterPro"/>
</dbReference>
<dbReference type="Gene3D" id="1.20.5.1930">
    <property type="match status" value="1"/>
</dbReference>
<dbReference type="Pfam" id="PF02518">
    <property type="entry name" value="HATPase_c"/>
    <property type="match status" value="1"/>
</dbReference>
<keyword evidence="5" id="KW-0547">Nucleotide-binding</keyword>
<dbReference type="Pfam" id="PF07730">
    <property type="entry name" value="HisKA_3"/>
    <property type="match status" value="1"/>
</dbReference>
<keyword evidence="13" id="KW-1185">Reference proteome</keyword>
<evidence type="ECO:0000256" key="4">
    <source>
        <dbReference type="ARBA" id="ARBA00022679"/>
    </source>
</evidence>
<feature type="transmembrane region" description="Helical" evidence="9">
    <location>
        <begin position="103"/>
        <end position="121"/>
    </location>
</feature>
<keyword evidence="9" id="KW-1133">Transmembrane helix</keyword>
<keyword evidence="6 12" id="KW-0418">Kinase</keyword>
<accession>A0A2T4Z8K5</accession>
<keyword evidence="4" id="KW-0808">Transferase</keyword>
<dbReference type="CDD" id="cd16917">
    <property type="entry name" value="HATPase_UhpB-NarQ-NarX-like"/>
    <property type="match status" value="1"/>
</dbReference>
<organism evidence="12 13">
    <name type="scientific">Desmospora activa DSM 45169</name>
    <dbReference type="NCBI Taxonomy" id="1121389"/>
    <lineage>
        <taxon>Bacteria</taxon>
        <taxon>Bacillati</taxon>
        <taxon>Bacillota</taxon>
        <taxon>Bacilli</taxon>
        <taxon>Bacillales</taxon>
        <taxon>Thermoactinomycetaceae</taxon>
        <taxon>Desmospora</taxon>
    </lineage>
</organism>
<dbReference type="InterPro" id="IPR011712">
    <property type="entry name" value="Sig_transdc_His_kin_sub3_dim/P"/>
</dbReference>
<dbReference type="Pfam" id="PF13185">
    <property type="entry name" value="GAF_2"/>
    <property type="match status" value="1"/>
</dbReference>
<dbReference type="PANTHER" id="PTHR24421:SF10">
    <property type="entry name" value="NITRATE_NITRITE SENSOR PROTEIN NARQ"/>
    <property type="match status" value="1"/>
</dbReference>
<keyword evidence="8" id="KW-0902">Two-component regulatory system</keyword>
<keyword evidence="7" id="KW-0067">ATP-binding</keyword>
<feature type="domain" description="Histidine kinase/HSP90-like ATPase" evidence="11">
    <location>
        <begin position="506"/>
        <end position="604"/>
    </location>
</feature>
<proteinExistence type="predicted"/>
<dbReference type="Gene3D" id="3.30.565.10">
    <property type="entry name" value="Histidine kinase-like ATPase, C-terminal domain"/>
    <property type="match status" value="1"/>
</dbReference>
<dbReference type="SMART" id="SM00387">
    <property type="entry name" value="HATPase_c"/>
    <property type="match status" value="1"/>
</dbReference>
<reference evidence="12 13" key="1">
    <citation type="submission" date="2018-04" db="EMBL/GenBank/DDBJ databases">
        <title>Genomic Encyclopedia of Archaeal and Bacterial Type Strains, Phase II (KMG-II): from individual species to whole genera.</title>
        <authorList>
            <person name="Goeker M."/>
        </authorList>
    </citation>
    <scope>NUCLEOTIDE SEQUENCE [LARGE SCALE GENOMIC DNA]</scope>
    <source>
        <strain evidence="12 13">DSM 45169</strain>
    </source>
</reference>
<sequence length="619" mass="69586">MKRKFGLERVSRWLVVLAAWSWAVVSFLNQGDSHWSVFHLLTLTALLLITEFFPLPGHEGRVTVHFPFLFAISTMYSTGVAGILYTVIVLSVTWVMKHSLIRAAFRTGYIILGLFAVQLFLERLGDDWMASGGVAWPALTLIVVVLLYEGVGKGIRDGIEYLRPRPRKALMWRNNWRLELGAALLSLFYCLAYYAMLHQGRDTDPWAFLFFFAPLAAFAVLSHVIARLIRKERKLKLLFLLTTHINKDLNLKKVLRQTLHPLSTVIHYHYGIGYLLRDGRLYPVVTAGDVPEPLKRQSHPLNRGLNGWVASHGLPALVHYAQTDPRCHTDLEDNEEVRSMLAVPLEMDGEVLGVITLGKNEENGFEEVDLHFLQVLASQTVVAIKNARLIDERERRVVAEERNRLAREIHDGIAQSFAGVLMKVESSLKAFDTQPEQVKAWLEESEEKLRHGLKEVRYSITALRPSPAAQIGLIPALTRRVEAFEHETDVRGIFEHRGKQMPLEPELEEAIYMVCHEALSNAAKHAQANKVCVTLIYGDEEVRLTVEDNGVGFSLAKAVYKAEAQKRYGIVGMNERAQQLGAALHFDSEEGKGTSVVLTIPIGEEEEAAVHAHSSTFGG</sequence>
<dbReference type="PANTHER" id="PTHR24421">
    <property type="entry name" value="NITRATE/NITRITE SENSOR PROTEIN NARX-RELATED"/>
    <property type="match status" value="1"/>
</dbReference>
<dbReference type="OrthoDB" id="9781904at2"/>
<dbReference type="RefSeq" id="WP_107725063.1">
    <property type="nucleotide sequence ID" value="NZ_PZZP01000001.1"/>
</dbReference>
<evidence type="ECO:0000256" key="6">
    <source>
        <dbReference type="ARBA" id="ARBA00022777"/>
    </source>
</evidence>
<evidence type="ECO:0000256" key="2">
    <source>
        <dbReference type="ARBA" id="ARBA00012438"/>
    </source>
</evidence>
<dbReference type="SUPFAM" id="SSF55781">
    <property type="entry name" value="GAF domain-like"/>
    <property type="match status" value="1"/>
</dbReference>
<feature type="domain" description="GAF" evidence="10">
    <location>
        <begin position="250"/>
        <end position="394"/>
    </location>
</feature>
<dbReference type="InterPro" id="IPR003594">
    <property type="entry name" value="HATPase_dom"/>
</dbReference>
<keyword evidence="9" id="KW-0472">Membrane</keyword>
<evidence type="ECO:0000256" key="1">
    <source>
        <dbReference type="ARBA" id="ARBA00000085"/>
    </source>
</evidence>
<dbReference type="InterPro" id="IPR036890">
    <property type="entry name" value="HATPase_C_sf"/>
</dbReference>
<keyword evidence="3" id="KW-0597">Phosphoprotein</keyword>
<dbReference type="SMART" id="SM00065">
    <property type="entry name" value="GAF"/>
    <property type="match status" value="1"/>
</dbReference>
<dbReference type="InterPro" id="IPR029016">
    <property type="entry name" value="GAF-like_dom_sf"/>
</dbReference>
<dbReference type="EMBL" id="PZZP01000001">
    <property type="protein sequence ID" value="PTM58234.1"/>
    <property type="molecule type" value="Genomic_DNA"/>
</dbReference>
<name>A0A2T4Z8K5_9BACL</name>
<evidence type="ECO:0000256" key="5">
    <source>
        <dbReference type="ARBA" id="ARBA00022741"/>
    </source>
</evidence>
<feature type="transmembrane region" description="Helical" evidence="9">
    <location>
        <begin position="75"/>
        <end position="96"/>
    </location>
</feature>
<evidence type="ECO:0000313" key="12">
    <source>
        <dbReference type="EMBL" id="PTM58234.1"/>
    </source>
</evidence>
<dbReference type="AlphaFoldDB" id="A0A2T4Z8K5"/>
<evidence type="ECO:0000256" key="7">
    <source>
        <dbReference type="ARBA" id="ARBA00022840"/>
    </source>
</evidence>
<dbReference type="InterPro" id="IPR003018">
    <property type="entry name" value="GAF"/>
</dbReference>
<evidence type="ECO:0000256" key="3">
    <source>
        <dbReference type="ARBA" id="ARBA00022553"/>
    </source>
</evidence>
<feature type="transmembrane region" description="Helical" evidence="9">
    <location>
        <begin position="133"/>
        <end position="155"/>
    </location>
</feature>
<gene>
    <name evidence="12" type="ORF">C8J48_0814</name>
</gene>
<evidence type="ECO:0000313" key="13">
    <source>
        <dbReference type="Proteomes" id="UP000241639"/>
    </source>
</evidence>
<dbReference type="GO" id="GO:0046983">
    <property type="term" value="F:protein dimerization activity"/>
    <property type="evidence" value="ECO:0007669"/>
    <property type="project" value="InterPro"/>
</dbReference>
<evidence type="ECO:0000259" key="10">
    <source>
        <dbReference type="SMART" id="SM00065"/>
    </source>
</evidence>
<dbReference type="InterPro" id="IPR050482">
    <property type="entry name" value="Sensor_HK_TwoCompSys"/>
</dbReference>
<evidence type="ECO:0000256" key="8">
    <source>
        <dbReference type="ARBA" id="ARBA00023012"/>
    </source>
</evidence>